<evidence type="ECO:0000313" key="7">
    <source>
        <dbReference type="Proteomes" id="UP000826271"/>
    </source>
</evidence>
<evidence type="ECO:0008006" key="8">
    <source>
        <dbReference type="Google" id="ProtNLM"/>
    </source>
</evidence>
<keyword evidence="5" id="KW-0460">Magnesium</keyword>
<organism evidence="6 7">
    <name type="scientific">Buddleja alternifolia</name>
    <dbReference type="NCBI Taxonomy" id="168488"/>
    <lineage>
        <taxon>Eukaryota</taxon>
        <taxon>Viridiplantae</taxon>
        <taxon>Streptophyta</taxon>
        <taxon>Embryophyta</taxon>
        <taxon>Tracheophyta</taxon>
        <taxon>Spermatophyta</taxon>
        <taxon>Magnoliopsida</taxon>
        <taxon>eudicotyledons</taxon>
        <taxon>Gunneridae</taxon>
        <taxon>Pentapetalae</taxon>
        <taxon>asterids</taxon>
        <taxon>lamiids</taxon>
        <taxon>Lamiales</taxon>
        <taxon>Scrophulariaceae</taxon>
        <taxon>Buddlejeae</taxon>
        <taxon>Buddleja</taxon>
    </lineage>
</organism>
<dbReference type="EMBL" id="WHWC01000016">
    <property type="protein sequence ID" value="KAG8367056.1"/>
    <property type="molecule type" value="Genomic_DNA"/>
</dbReference>
<name>A0AAV6W9A2_9LAMI</name>
<dbReference type="GO" id="GO:0008168">
    <property type="term" value="F:methyltransferase activity"/>
    <property type="evidence" value="ECO:0007669"/>
    <property type="project" value="UniProtKB-KW"/>
</dbReference>
<dbReference type="PANTHER" id="PTHR31009">
    <property type="entry name" value="S-ADENOSYL-L-METHIONINE:CARBOXYL METHYLTRANSFERASE FAMILY PROTEIN"/>
    <property type="match status" value="1"/>
</dbReference>
<comment type="caution">
    <text evidence="6">The sequence shown here is derived from an EMBL/GenBank/DDBJ whole genome shotgun (WGS) entry which is preliminary data.</text>
</comment>
<keyword evidence="3" id="KW-0808">Transferase</keyword>
<accession>A0AAV6W9A2</accession>
<dbReference type="InterPro" id="IPR005299">
    <property type="entry name" value="MeTrfase_7"/>
</dbReference>
<dbReference type="GO" id="GO:0032259">
    <property type="term" value="P:methylation"/>
    <property type="evidence" value="ECO:0007669"/>
    <property type="project" value="UniProtKB-KW"/>
</dbReference>
<keyword evidence="2" id="KW-0489">Methyltransferase</keyword>
<dbReference type="GO" id="GO:0046872">
    <property type="term" value="F:metal ion binding"/>
    <property type="evidence" value="ECO:0007669"/>
    <property type="project" value="UniProtKB-KW"/>
</dbReference>
<protein>
    <recommendedName>
        <fullName evidence="8">S-adenosylmethionine-dependent methyltransferase</fullName>
    </recommendedName>
</protein>
<keyword evidence="7" id="KW-1185">Reference proteome</keyword>
<gene>
    <name evidence="6" type="ORF">BUALT_Bualt16G0032700</name>
</gene>
<dbReference type="AlphaFoldDB" id="A0AAV6W9A2"/>
<evidence type="ECO:0000256" key="5">
    <source>
        <dbReference type="ARBA" id="ARBA00022842"/>
    </source>
</evidence>
<dbReference type="Proteomes" id="UP000826271">
    <property type="component" value="Unassembled WGS sequence"/>
</dbReference>
<comment type="similarity">
    <text evidence="1">Belongs to the methyltransferase superfamily. Type-7 methyltransferase family.</text>
</comment>
<evidence type="ECO:0000256" key="1">
    <source>
        <dbReference type="ARBA" id="ARBA00007967"/>
    </source>
</evidence>
<evidence type="ECO:0000256" key="3">
    <source>
        <dbReference type="ARBA" id="ARBA00022679"/>
    </source>
</evidence>
<evidence type="ECO:0000256" key="2">
    <source>
        <dbReference type="ARBA" id="ARBA00022603"/>
    </source>
</evidence>
<proteinExistence type="inferred from homology"/>
<dbReference type="SUPFAM" id="SSF53335">
    <property type="entry name" value="S-adenosyl-L-methionine-dependent methyltransferases"/>
    <property type="match status" value="1"/>
</dbReference>
<dbReference type="Gene3D" id="1.10.1200.270">
    <property type="entry name" value="Methyltransferase, alpha-helical capping domain"/>
    <property type="match status" value="1"/>
</dbReference>
<dbReference type="InterPro" id="IPR029063">
    <property type="entry name" value="SAM-dependent_MTases_sf"/>
</dbReference>
<dbReference type="Pfam" id="PF03492">
    <property type="entry name" value="Methyltransf_7"/>
    <property type="match status" value="1"/>
</dbReference>
<evidence type="ECO:0000256" key="4">
    <source>
        <dbReference type="ARBA" id="ARBA00022723"/>
    </source>
</evidence>
<evidence type="ECO:0000313" key="6">
    <source>
        <dbReference type="EMBL" id="KAG8367056.1"/>
    </source>
</evidence>
<reference evidence="6" key="1">
    <citation type="submission" date="2019-10" db="EMBL/GenBank/DDBJ databases">
        <authorList>
            <person name="Zhang R."/>
            <person name="Pan Y."/>
            <person name="Wang J."/>
            <person name="Ma R."/>
            <person name="Yu S."/>
        </authorList>
    </citation>
    <scope>NUCLEOTIDE SEQUENCE</scope>
    <source>
        <strain evidence="6">LA-IB0</strain>
        <tissue evidence="6">Leaf</tissue>
    </source>
</reference>
<dbReference type="Gene3D" id="3.40.50.150">
    <property type="entry name" value="Vaccinia Virus protein VP39"/>
    <property type="match status" value="1"/>
</dbReference>
<keyword evidence="4" id="KW-0479">Metal-binding</keyword>
<dbReference type="InterPro" id="IPR042086">
    <property type="entry name" value="MeTrfase_capping"/>
</dbReference>
<sequence>MAEPSPMNAGDGVHSYAKNSQAQRILSSSVEDTINEIILQSLDVKGIITSSSTFSIVDLGCSSGPNTFFSMQNIIEAVESKYLSQELNPKTLRFQVFFNDQTNNDFNTLFGSLPPNRQYFVAGVPGSFHGRLFPSSSIHVAYSSYALHWLSKVPEELLIKNSPAWNGGRIHYTGASNDVVNAYAAQFENDMDIFLRARAEEIVPGGMVVILMPGAMDEVPMNDVGMVFTFFGSILMEMVHEGLLNQDQVDTFNVPQVYPSVKEMTRLVEKNGLFNIEKMELKNRKANIKAGIDPESGIMHLRAVGEGTFAKHFGGHIVDEMFKRTVQQKETLYHFLSVLSGVEIGIQLFAVLKRK</sequence>